<evidence type="ECO:0000313" key="1">
    <source>
        <dbReference type="EMBL" id="GJJ14134.1"/>
    </source>
</evidence>
<organism evidence="1 2">
    <name type="scientific">Clathrus columnatus</name>
    <dbReference type="NCBI Taxonomy" id="1419009"/>
    <lineage>
        <taxon>Eukaryota</taxon>
        <taxon>Fungi</taxon>
        <taxon>Dikarya</taxon>
        <taxon>Basidiomycota</taxon>
        <taxon>Agaricomycotina</taxon>
        <taxon>Agaricomycetes</taxon>
        <taxon>Phallomycetidae</taxon>
        <taxon>Phallales</taxon>
        <taxon>Clathraceae</taxon>
        <taxon>Clathrus</taxon>
    </lineage>
</organism>
<gene>
    <name evidence="1" type="ORF">Clacol_008392</name>
</gene>
<dbReference type="InterPro" id="IPR032675">
    <property type="entry name" value="LRR_dom_sf"/>
</dbReference>
<evidence type="ECO:0008006" key="3">
    <source>
        <dbReference type="Google" id="ProtNLM"/>
    </source>
</evidence>
<dbReference type="AlphaFoldDB" id="A0AAV5ALY4"/>
<dbReference type="Proteomes" id="UP001050691">
    <property type="component" value="Unassembled WGS sequence"/>
</dbReference>
<dbReference type="EMBL" id="BPWL01000009">
    <property type="protein sequence ID" value="GJJ14134.1"/>
    <property type="molecule type" value="Genomic_DNA"/>
</dbReference>
<dbReference type="SUPFAM" id="SSF52047">
    <property type="entry name" value="RNI-like"/>
    <property type="match status" value="1"/>
</dbReference>
<name>A0AAV5ALY4_9AGAM</name>
<protein>
    <recommendedName>
        <fullName evidence="3">F-box domain-containing protein</fullName>
    </recommendedName>
</protein>
<comment type="caution">
    <text evidence="1">The sequence shown here is derived from an EMBL/GenBank/DDBJ whole genome shotgun (WGS) entry which is preliminary data.</text>
</comment>
<sequence>MSLPQIQSSDSDVITTTSTSIPSFMDKLPLEVCQIIFEYSLSYPHLSSVLKNGECNPPICEGESTTPRKFVPVVFHSRTVLCLVSKKWREWIYGTPTLWSTIIIYAHIPPSVEIVKRWCLLSGSCPLDIYADPLAPRPSTDELQELWDMPTPRYHHGFRELVDLFRINCFRIRRLVVTNWDEIQTPLSLIFPANSIASQLEVLAILRYTQIRNKSDTPIFDNVHAPNLHTLCMIPSLWSLASGWCPSLRSLSISAEGLRPASFQSLSSFSCLEYLEIQPGHPFLLWNLADWLHWHDSQTSLEIALPTLKHISIAYDPTGLTSMILKHMKSENLISVTYRGTDGEDNTLSALRDLPGINHVRYLKLEGLYFGKDTDVNVKENFLSLNVIHLVESFVDQDFYFELMNIPHASPKKNTSKQSATPVFNDDEHVSFGKTKGGRIELEVEGITYYLEQQRRALT</sequence>
<reference evidence="1" key="1">
    <citation type="submission" date="2021-10" db="EMBL/GenBank/DDBJ databases">
        <title>De novo Genome Assembly of Clathrus columnatus (Basidiomycota, Fungi) Using Illumina and Nanopore Sequence Data.</title>
        <authorList>
            <person name="Ogiso-Tanaka E."/>
            <person name="Itagaki H."/>
            <person name="Hosoya T."/>
            <person name="Hosaka K."/>
        </authorList>
    </citation>
    <scope>NUCLEOTIDE SEQUENCE</scope>
    <source>
        <strain evidence="1">MO-923</strain>
    </source>
</reference>
<proteinExistence type="predicted"/>
<keyword evidence="2" id="KW-1185">Reference proteome</keyword>
<evidence type="ECO:0000313" key="2">
    <source>
        <dbReference type="Proteomes" id="UP001050691"/>
    </source>
</evidence>
<dbReference type="Gene3D" id="3.80.10.10">
    <property type="entry name" value="Ribonuclease Inhibitor"/>
    <property type="match status" value="1"/>
</dbReference>
<accession>A0AAV5ALY4</accession>